<keyword evidence="2" id="KW-1185">Reference proteome</keyword>
<dbReference type="OrthoDB" id="2667109at2"/>
<evidence type="ECO:0000313" key="1">
    <source>
        <dbReference type="EMBL" id="TCT41144.1"/>
    </source>
</evidence>
<dbReference type="Proteomes" id="UP000295097">
    <property type="component" value="Unassembled WGS sequence"/>
</dbReference>
<gene>
    <name evidence="1" type="ORF">EDC90_1007121</name>
</gene>
<organism evidence="1 2">
    <name type="scientific">Martelella mediterranea</name>
    <dbReference type="NCBI Taxonomy" id="293089"/>
    <lineage>
        <taxon>Bacteria</taxon>
        <taxon>Pseudomonadati</taxon>
        <taxon>Pseudomonadota</taxon>
        <taxon>Alphaproteobacteria</taxon>
        <taxon>Hyphomicrobiales</taxon>
        <taxon>Aurantimonadaceae</taxon>
        <taxon>Martelella</taxon>
    </lineage>
</organism>
<dbReference type="RefSeq" id="WP_132309903.1">
    <property type="nucleotide sequence ID" value="NZ_SMAR01000007.1"/>
</dbReference>
<evidence type="ECO:0000313" key="2">
    <source>
        <dbReference type="Proteomes" id="UP000295097"/>
    </source>
</evidence>
<protein>
    <submittedName>
        <fullName evidence="1">Uncharacterized protein</fullName>
    </submittedName>
</protein>
<dbReference type="EMBL" id="SMAR01000007">
    <property type="protein sequence ID" value="TCT41144.1"/>
    <property type="molecule type" value="Genomic_DNA"/>
</dbReference>
<proteinExistence type="predicted"/>
<dbReference type="AlphaFoldDB" id="A0A4R3NW40"/>
<accession>A0A4R3NW40</accession>
<comment type="caution">
    <text evidence="1">The sequence shown here is derived from an EMBL/GenBank/DDBJ whole genome shotgun (WGS) entry which is preliminary data.</text>
</comment>
<sequence>MVRKYEKEYRLRENDDVLLRLKDVLRDIDLRVDAIELLGDAFTKGNRLDVDALVKSINDDFAQKSAQLADLLGELENGLTPDRIIETDEKRFTSDTEIAGLQDATAAVATALATGLAQKLNSATFTAHRDDKNNPHAVTKAQLGLSKVQNLTPAEMPVSEPQAAAIASRVAKSANLSDLDDVDAARENIGAQASLGYAPVNKAGDTINGWVTFKDGFGSDRNISVGGAAFATNGNADGSIWAQWGSTSAFAAIGNRIESRAAAYANARAPAGARIKHDSGTYEVGHVDVSSVNLTVDCSDEMALTGLRTNDFSNWVHVRAKYLRNY</sequence>
<reference evidence="1 2" key="1">
    <citation type="submission" date="2019-03" db="EMBL/GenBank/DDBJ databases">
        <title>Freshwater and sediment microbial communities from various areas in North America, analyzing microbe dynamics in response to fracking.</title>
        <authorList>
            <person name="Lamendella R."/>
        </authorList>
    </citation>
    <scope>NUCLEOTIDE SEQUENCE [LARGE SCALE GENOMIC DNA]</scope>
    <source>
        <strain evidence="1 2">175.2</strain>
    </source>
</reference>
<name>A0A4R3NW40_9HYPH</name>